<keyword evidence="2" id="KW-0472">Membrane</keyword>
<feature type="transmembrane region" description="Helical" evidence="2">
    <location>
        <begin position="40"/>
        <end position="57"/>
    </location>
</feature>
<evidence type="ECO:0000313" key="5">
    <source>
        <dbReference type="Proteomes" id="UP001317629"/>
    </source>
</evidence>
<dbReference type="InterPro" id="IPR000045">
    <property type="entry name" value="Prepilin_IV_endopep_pep"/>
</dbReference>
<evidence type="ECO:0000313" key="4">
    <source>
        <dbReference type="EMBL" id="BDV34760.1"/>
    </source>
</evidence>
<proteinExistence type="inferred from homology"/>
<accession>A0ABN6VJ26</accession>
<protein>
    <recommendedName>
        <fullName evidence="3">Prepilin type IV endopeptidase peptidase domain-containing protein</fullName>
    </recommendedName>
</protein>
<dbReference type="InterPro" id="IPR050882">
    <property type="entry name" value="Prepilin_peptidase/N-MTase"/>
</dbReference>
<keyword evidence="2" id="KW-0812">Transmembrane</keyword>
<evidence type="ECO:0000256" key="1">
    <source>
        <dbReference type="ARBA" id="ARBA00005801"/>
    </source>
</evidence>
<dbReference type="PANTHER" id="PTHR30487:SF0">
    <property type="entry name" value="PREPILIN LEADER PEPTIDASE_N-METHYLTRANSFERASE-RELATED"/>
    <property type="match status" value="1"/>
</dbReference>
<dbReference type="Proteomes" id="UP001317629">
    <property type="component" value="Chromosome"/>
</dbReference>
<feature type="transmembrane region" description="Helical" evidence="2">
    <location>
        <begin position="155"/>
        <end position="183"/>
    </location>
</feature>
<keyword evidence="5" id="KW-1185">Reference proteome</keyword>
<name>A0ABN6VJ26_9HYPH</name>
<organism evidence="4 5">
    <name type="scientific">Methylocystis iwaonis</name>
    <dbReference type="NCBI Taxonomy" id="2885079"/>
    <lineage>
        <taxon>Bacteria</taxon>
        <taxon>Pseudomonadati</taxon>
        <taxon>Pseudomonadota</taxon>
        <taxon>Alphaproteobacteria</taxon>
        <taxon>Hyphomicrobiales</taxon>
        <taxon>Methylocystaceae</taxon>
        <taxon>Methylocystis</taxon>
    </lineage>
</organism>
<dbReference type="RefSeq" id="WP_281928030.1">
    <property type="nucleotide sequence ID" value="NZ_AP027142.1"/>
</dbReference>
<reference evidence="4 5" key="1">
    <citation type="journal article" date="2023" name="Int. J. Syst. Evol. Microbiol.">
        <title>Methylocystis iwaonis sp. nov., a type II methane-oxidizing bacterium from surface soil of a rice paddy field in Japan, and emended description of the genus Methylocystis (ex Whittenbury et al. 1970) Bowman et al. 1993.</title>
        <authorList>
            <person name="Kaise H."/>
            <person name="Sawadogo J.B."/>
            <person name="Alam M.S."/>
            <person name="Ueno C."/>
            <person name="Dianou D."/>
            <person name="Shinjo R."/>
            <person name="Asakawa S."/>
        </authorList>
    </citation>
    <scope>NUCLEOTIDE SEQUENCE [LARGE SCALE GENOMIC DNA]</scope>
    <source>
        <strain evidence="4 5">SS37A-Re</strain>
    </source>
</reference>
<gene>
    <name evidence="4" type="ORF">SS37A_22890</name>
</gene>
<comment type="similarity">
    <text evidence="1">Belongs to the peptidase A24 family.</text>
</comment>
<sequence>MNRIFLPRVSLTASLARCRRRRRALAPLARDIFLWRGDGRAFAPAAWAAACALLALLGQWADMGFFLVPSLMLLPALGLIALYDARYFVIPDGPVLFLGLCGFGTFLIGAPQEAATRLAAGAAGYASMRLVAFAYEGLRGAPGVGEGDAKLYALAGIWLGFAGLPSSLIYAVFSALISAVVALRQGALENARQPIPFGPHLALGLWLVWVFGPLEAG</sequence>
<evidence type="ECO:0000256" key="2">
    <source>
        <dbReference type="SAM" id="Phobius"/>
    </source>
</evidence>
<dbReference type="EMBL" id="AP027142">
    <property type="protein sequence ID" value="BDV34760.1"/>
    <property type="molecule type" value="Genomic_DNA"/>
</dbReference>
<feature type="transmembrane region" description="Helical" evidence="2">
    <location>
        <begin position="95"/>
        <end position="111"/>
    </location>
</feature>
<keyword evidence="2" id="KW-1133">Transmembrane helix</keyword>
<evidence type="ECO:0000259" key="3">
    <source>
        <dbReference type="Pfam" id="PF01478"/>
    </source>
</evidence>
<feature type="transmembrane region" description="Helical" evidence="2">
    <location>
        <begin position="64"/>
        <end position="83"/>
    </location>
</feature>
<dbReference type="PANTHER" id="PTHR30487">
    <property type="entry name" value="TYPE 4 PREPILIN-LIKE PROTEINS LEADER PEPTIDE-PROCESSING ENZYME"/>
    <property type="match status" value="1"/>
</dbReference>
<dbReference type="Gene3D" id="1.20.120.1220">
    <property type="match status" value="1"/>
</dbReference>
<dbReference type="Pfam" id="PF01478">
    <property type="entry name" value="Peptidase_A24"/>
    <property type="match status" value="1"/>
</dbReference>
<feature type="domain" description="Prepilin type IV endopeptidase peptidase" evidence="3">
    <location>
        <begin position="72"/>
        <end position="179"/>
    </location>
</feature>